<accession>A0A146MDS4</accession>
<feature type="non-terminal residue" evidence="2">
    <location>
        <position position="1"/>
    </location>
</feature>
<evidence type="ECO:0000313" key="1">
    <source>
        <dbReference type="EMBL" id="JAQ10629.1"/>
    </source>
</evidence>
<name>A0A146MDS4_LYGHE</name>
<gene>
    <name evidence="1" type="ORF">g.71325</name>
    <name evidence="2" type="ORF">g.71329</name>
</gene>
<dbReference type="AlphaFoldDB" id="A0A146MDS4"/>
<proteinExistence type="predicted"/>
<organism evidence="2">
    <name type="scientific">Lygus hesperus</name>
    <name type="common">Western plant bug</name>
    <dbReference type="NCBI Taxonomy" id="30085"/>
    <lineage>
        <taxon>Eukaryota</taxon>
        <taxon>Metazoa</taxon>
        <taxon>Ecdysozoa</taxon>
        <taxon>Arthropoda</taxon>
        <taxon>Hexapoda</taxon>
        <taxon>Insecta</taxon>
        <taxon>Pterygota</taxon>
        <taxon>Neoptera</taxon>
        <taxon>Paraneoptera</taxon>
        <taxon>Hemiptera</taxon>
        <taxon>Heteroptera</taxon>
        <taxon>Panheteroptera</taxon>
        <taxon>Cimicomorpha</taxon>
        <taxon>Miridae</taxon>
        <taxon>Mirini</taxon>
        <taxon>Lygus</taxon>
    </lineage>
</organism>
<dbReference type="EMBL" id="GDHC01008000">
    <property type="protein sequence ID" value="JAQ10629.1"/>
    <property type="molecule type" value="Transcribed_RNA"/>
</dbReference>
<sequence>VQSRMRPTAALHDVLLQTRIQGLGEVGQNIETTLMGRKNHLLIIPLEHFTLIKNIPHTAQNHTTYSIFKILSTKFCSSTFHVLAELYRKTDSNTQTDFCEQLNSIT</sequence>
<reference evidence="2" key="1">
    <citation type="journal article" date="2016" name="Gigascience">
        <title>De novo construction of an expanded transcriptome assembly for the western tarnished plant bug, Lygus hesperus.</title>
        <authorList>
            <person name="Tassone E.E."/>
            <person name="Geib S.M."/>
            <person name="Hall B."/>
            <person name="Fabrick J.A."/>
            <person name="Brent C.S."/>
            <person name="Hull J.J."/>
        </authorList>
    </citation>
    <scope>NUCLEOTIDE SEQUENCE</scope>
</reference>
<dbReference type="EMBL" id="GDHC01001457">
    <property type="protein sequence ID" value="JAQ17172.1"/>
    <property type="molecule type" value="Transcribed_RNA"/>
</dbReference>
<evidence type="ECO:0000313" key="2">
    <source>
        <dbReference type="EMBL" id="JAQ17172.1"/>
    </source>
</evidence>
<protein>
    <submittedName>
        <fullName evidence="2">Uncharacterized protein</fullName>
    </submittedName>
</protein>